<dbReference type="FunFam" id="1.20.58.1040:FF:000001">
    <property type="entry name" value="Glucan endo-1,3-beta-glucosidase 4"/>
    <property type="match status" value="1"/>
</dbReference>
<dbReference type="GO" id="GO:0005886">
    <property type="term" value="C:plasma membrane"/>
    <property type="evidence" value="ECO:0007669"/>
    <property type="project" value="UniProtKB-SubCell"/>
</dbReference>
<dbReference type="GO" id="GO:0098552">
    <property type="term" value="C:side of membrane"/>
    <property type="evidence" value="ECO:0007669"/>
    <property type="project" value="UniProtKB-KW"/>
</dbReference>
<evidence type="ECO:0000256" key="9">
    <source>
        <dbReference type="ARBA" id="ARBA00023136"/>
    </source>
</evidence>
<dbReference type="EMBL" id="LVLJ01002289">
    <property type="protein sequence ID" value="OAE25824.1"/>
    <property type="molecule type" value="Genomic_DNA"/>
</dbReference>
<evidence type="ECO:0000256" key="13">
    <source>
        <dbReference type="RuleBase" id="RU004335"/>
    </source>
</evidence>
<dbReference type="GO" id="GO:0009506">
    <property type="term" value="C:plasmodesma"/>
    <property type="evidence" value="ECO:0007669"/>
    <property type="project" value="UniProtKB-ARBA"/>
</dbReference>
<comment type="catalytic activity">
    <reaction evidence="1">
        <text>Hydrolysis of (1-&gt;3)-beta-D-glucosidic linkages in (1-&gt;3)-beta-D-glucans.</text>
        <dbReference type="EC" id="3.2.1.39"/>
    </reaction>
</comment>
<keyword evidence="9" id="KW-0472">Membrane</keyword>
<dbReference type="Pfam" id="PF07983">
    <property type="entry name" value="X8"/>
    <property type="match status" value="1"/>
</dbReference>
<evidence type="ECO:0000256" key="15">
    <source>
        <dbReference type="SAM" id="MobiDB-lite"/>
    </source>
</evidence>
<dbReference type="InterPro" id="IPR000490">
    <property type="entry name" value="Glyco_hydro_17"/>
</dbReference>
<evidence type="ECO:0000256" key="10">
    <source>
        <dbReference type="ARBA" id="ARBA00023157"/>
    </source>
</evidence>
<dbReference type="Pfam" id="PF00332">
    <property type="entry name" value="Glyco_hydro_17"/>
    <property type="match status" value="1"/>
</dbReference>
<evidence type="ECO:0000256" key="14">
    <source>
        <dbReference type="RuleBase" id="RU004336"/>
    </source>
</evidence>
<dbReference type="SUPFAM" id="SSF101447">
    <property type="entry name" value="Formin homology 2 domain (FH2 domain)"/>
    <property type="match status" value="1"/>
</dbReference>
<comment type="similarity">
    <text evidence="3 13">Belongs to the glycosyl hydrolase 17 family.</text>
</comment>
<evidence type="ECO:0000256" key="6">
    <source>
        <dbReference type="ARBA" id="ARBA00022622"/>
    </source>
</evidence>
<keyword evidence="6" id="KW-0449">Lipoprotein</keyword>
<dbReference type="AlphaFoldDB" id="A0A176VYF1"/>
<accession>A0A176VYF1</accession>
<comment type="caution">
    <text evidence="17">The sequence shown here is derived from an EMBL/GenBank/DDBJ whole genome shotgun (WGS) entry which is preliminary data.</text>
</comment>
<evidence type="ECO:0000313" key="17">
    <source>
        <dbReference type="EMBL" id="OAE25824.1"/>
    </source>
</evidence>
<evidence type="ECO:0000256" key="11">
    <source>
        <dbReference type="ARBA" id="ARBA00023180"/>
    </source>
</evidence>
<dbReference type="Gene3D" id="3.20.20.80">
    <property type="entry name" value="Glycosidases"/>
    <property type="match status" value="1"/>
</dbReference>
<name>A0A176VYF1_MARPO</name>
<dbReference type="GO" id="GO:0005975">
    <property type="term" value="P:carbohydrate metabolic process"/>
    <property type="evidence" value="ECO:0007669"/>
    <property type="project" value="InterPro"/>
</dbReference>
<comment type="subcellular location">
    <subcellularLocation>
        <location evidence="2">Cell membrane</location>
        <topology evidence="2">Lipid-anchor</topology>
        <topology evidence="2">GPI-anchor</topology>
    </subcellularLocation>
</comment>
<dbReference type="FunFam" id="3.20.20.80:FF:000005">
    <property type="entry name" value="Glucan endo-1,3-beta-glucosidase 14"/>
    <property type="match status" value="1"/>
</dbReference>
<dbReference type="PANTHER" id="PTHR32227">
    <property type="entry name" value="GLUCAN ENDO-1,3-BETA-GLUCOSIDASE BG1-RELATED-RELATED"/>
    <property type="match status" value="1"/>
</dbReference>
<feature type="domain" description="X8" evidence="16">
    <location>
        <begin position="450"/>
        <end position="535"/>
    </location>
</feature>
<dbReference type="SMART" id="SM00768">
    <property type="entry name" value="X8"/>
    <property type="match status" value="1"/>
</dbReference>
<dbReference type="GO" id="GO:0042973">
    <property type="term" value="F:glucan endo-1,3-beta-D-glucosidase activity"/>
    <property type="evidence" value="ECO:0007669"/>
    <property type="project" value="UniProtKB-EC"/>
</dbReference>
<feature type="region of interest" description="Disordered" evidence="15">
    <location>
        <begin position="45"/>
        <end position="77"/>
    </location>
</feature>
<dbReference type="InterPro" id="IPR012946">
    <property type="entry name" value="X8"/>
</dbReference>
<evidence type="ECO:0000256" key="4">
    <source>
        <dbReference type="ARBA" id="ARBA00012780"/>
    </source>
</evidence>
<dbReference type="Gene3D" id="1.20.58.1040">
    <property type="match status" value="1"/>
</dbReference>
<dbReference type="PROSITE" id="PS00587">
    <property type="entry name" value="GLYCOSYL_HYDROL_F17"/>
    <property type="match status" value="1"/>
</dbReference>
<dbReference type="EC" id="3.2.1.39" evidence="4"/>
<protein>
    <recommendedName>
        <fullName evidence="4">glucan endo-1,3-beta-D-glucosidase</fullName>
        <ecNumber evidence="4">3.2.1.39</ecNumber>
    </recommendedName>
</protein>
<evidence type="ECO:0000256" key="3">
    <source>
        <dbReference type="ARBA" id="ARBA00008773"/>
    </source>
</evidence>
<keyword evidence="8 14" id="KW-0378">Hydrolase</keyword>
<evidence type="ECO:0000256" key="7">
    <source>
        <dbReference type="ARBA" id="ARBA00022729"/>
    </source>
</evidence>
<evidence type="ECO:0000259" key="16">
    <source>
        <dbReference type="SMART" id="SM00768"/>
    </source>
</evidence>
<evidence type="ECO:0000256" key="2">
    <source>
        <dbReference type="ARBA" id="ARBA00004609"/>
    </source>
</evidence>
<dbReference type="InterPro" id="IPR017853">
    <property type="entry name" value="GH"/>
</dbReference>
<dbReference type="Proteomes" id="UP000077202">
    <property type="component" value="Unassembled WGS sequence"/>
</dbReference>
<feature type="compositionally biased region" description="Pro residues" evidence="15">
    <location>
        <begin position="56"/>
        <end position="77"/>
    </location>
</feature>
<evidence type="ECO:0000256" key="12">
    <source>
        <dbReference type="ARBA" id="ARBA00023295"/>
    </source>
</evidence>
<keyword evidence="5" id="KW-1003">Cell membrane</keyword>
<evidence type="ECO:0000256" key="1">
    <source>
        <dbReference type="ARBA" id="ARBA00000382"/>
    </source>
</evidence>
<reference evidence="17" key="1">
    <citation type="submission" date="2016-03" db="EMBL/GenBank/DDBJ databases">
        <title>Mechanisms controlling the formation of the plant cell surface in tip-growing cells are functionally conserved among land plants.</title>
        <authorList>
            <person name="Honkanen S."/>
            <person name="Jones V.A."/>
            <person name="Morieri G."/>
            <person name="Champion C."/>
            <person name="Hetherington A.J."/>
            <person name="Kelly S."/>
            <person name="Saint-Marcoux D."/>
            <person name="Proust H."/>
            <person name="Prescott H."/>
            <person name="Dolan L."/>
        </authorList>
    </citation>
    <scope>NUCLEOTIDE SEQUENCE [LARGE SCALE GENOMIC DNA]</scope>
    <source>
        <tissue evidence="17">Whole gametophyte</tissue>
    </source>
</reference>
<dbReference type="SUPFAM" id="SSF51445">
    <property type="entry name" value="(Trans)glycosidases"/>
    <property type="match status" value="1"/>
</dbReference>
<proteinExistence type="inferred from homology"/>
<keyword evidence="12 14" id="KW-0326">Glycosidase</keyword>
<keyword evidence="6" id="KW-0336">GPI-anchor</keyword>
<keyword evidence="7" id="KW-0732">Signal</keyword>
<dbReference type="InterPro" id="IPR044965">
    <property type="entry name" value="Glyco_hydro_17_plant"/>
</dbReference>
<gene>
    <name evidence="17" type="ORF">AXG93_2145s1230</name>
</gene>
<organism evidence="17 18">
    <name type="scientific">Marchantia polymorpha subsp. ruderalis</name>
    <dbReference type="NCBI Taxonomy" id="1480154"/>
    <lineage>
        <taxon>Eukaryota</taxon>
        <taxon>Viridiplantae</taxon>
        <taxon>Streptophyta</taxon>
        <taxon>Embryophyta</taxon>
        <taxon>Marchantiophyta</taxon>
        <taxon>Marchantiopsida</taxon>
        <taxon>Marchantiidae</taxon>
        <taxon>Marchantiales</taxon>
        <taxon>Marchantiaceae</taxon>
        <taxon>Marchantia</taxon>
    </lineage>
</organism>
<keyword evidence="11" id="KW-0325">Glycoprotein</keyword>
<evidence type="ECO:0000256" key="5">
    <source>
        <dbReference type="ARBA" id="ARBA00022475"/>
    </source>
</evidence>
<keyword evidence="10" id="KW-1015">Disulfide bond</keyword>
<sequence length="538" mass="57931">MLQPRCWVASLLAIFCATFLLLVPSILLFEALSLYDSHHRPSTQCVQSSGHDCPLPRTPRPPPLPFPPPPPPPPPPPIVLDCELNPNDLCFGDIAAHGPFFGVSSVGVNYGRIADNLPDPKTVAQFVVSQGIGKVKIYDSNAAVLQAFAHTNVQLIIGLPNENLTTMAKDTSAAYNWVAKNVAAFYPATQITGIAVGNEVLSTEPTLVGDLLGAMNNLHSALVNMKLDGAVKVSTPHSLSVLVNSYPPSQGKFNETYASTIIQPILNFLYTTGSYVMVNVYPFFAYKGNPAEVALNYALFQPTTQVKDPATNLQYSCLFDAQVDAFYSAMMALNVQFKNLTIIVTETGWPTVGDQNELGSSIQNAALYNGNLVKHIMSGAGTPLKPNFAIETYLFALFNENKKPGPASERNYGLFYPDMKHVYKLNFTTGEQSSNGGTSSPTQPKGGDARYCLAKAGVSENQLQAALDFACGPGGANCQPLQPGQACFEPNTLWAHASYAFNSYFQKNHRKQGTCFFGGNAVVNTSSPSSGSCKYPTQ</sequence>
<evidence type="ECO:0000256" key="8">
    <source>
        <dbReference type="ARBA" id="ARBA00022801"/>
    </source>
</evidence>
<evidence type="ECO:0000313" key="18">
    <source>
        <dbReference type="Proteomes" id="UP000077202"/>
    </source>
</evidence>
<keyword evidence="18" id="KW-1185">Reference proteome</keyword>